<dbReference type="Proteomes" id="UP000191112">
    <property type="component" value="Unassembled WGS sequence"/>
</dbReference>
<evidence type="ECO:0000313" key="1">
    <source>
        <dbReference type="EMBL" id="SKB98278.1"/>
    </source>
</evidence>
<reference evidence="1 2" key="1">
    <citation type="submission" date="2017-02" db="EMBL/GenBank/DDBJ databases">
        <authorList>
            <person name="Peterson S.W."/>
        </authorList>
    </citation>
    <scope>NUCLEOTIDE SEQUENCE [LARGE SCALE GENOMIC DNA]</scope>
    <source>
        <strain evidence="1 2">DSM 22323</strain>
    </source>
</reference>
<gene>
    <name evidence="1" type="ORF">SAMN05660477_02212</name>
</gene>
<sequence length="182" mass="19113">MKKLIILGIVLFSAKVSSQVIIGDAKGTAVSKTSVLLEFEVGKNKGLVLPYVRTKPTNPAPGTLILDATVPTAANVEYWDGTAWISLGSKKASDKGDVTAALAKQPLTSEDSTARAIIGASDSPADGVLVLESDTKALVLPTVDDVNKIPSPAPGMMVYVNKVGLERLAFYNGQTWSFLAPQ</sequence>
<evidence type="ECO:0000313" key="2">
    <source>
        <dbReference type="Proteomes" id="UP000191112"/>
    </source>
</evidence>
<dbReference type="RefSeq" id="WP_079667425.1">
    <property type="nucleotide sequence ID" value="NZ_FUYZ01000007.1"/>
</dbReference>
<proteinExistence type="predicted"/>
<dbReference type="OrthoDB" id="705292at2"/>
<organism evidence="1 2">
    <name type="scientific">Soonwooa buanensis</name>
    <dbReference type="NCBI Taxonomy" id="619805"/>
    <lineage>
        <taxon>Bacteria</taxon>
        <taxon>Pseudomonadati</taxon>
        <taxon>Bacteroidota</taxon>
        <taxon>Flavobacteriia</taxon>
        <taxon>Flavobacteriales</taxon>
        <taxon>Weeksellaceae</taxon>
        <taxon>Chryseobacterium group</taxon>
        <taxon>Soonwooa</taxon>
    </lineage>
</organism>
<name>A0A1T5FQ19_9FLAO</name>
<dbReference type="AlphaFoldDB" id="A0A1T5FQ19"/>
<accession>A0A1T5FQ19</accession>
<protein>
    <submittedName>
        <fullName evidence="1">Uncharacterized protein</fullName>
    </submittedName>
</protein>
<dbReference type="EMBL" id="FUYZ01000007">
    <property type="protein sequence ID" value="SKB98278.1"/>
    <property type="molecule type" value="Genomic_DNA"/>
</dbReference>
<keyword evidence="2" id="KW-1185">Reference proteome</keyword>
<dbReference type="STRING" id="619805.SAMN05660477_02212"/>